<feature type="compositionally biased region" description="Basic residues" evidence="1">
    <location>
        <begin position="75"/>
        <end position="84"/>
    </location>
</feature>
<dbReference type="Proteomes" id="UP000014074">
    <property type="component" value="Unassembled WGS sequence"/>
</dbReference>
<reference evidence="3" key="1">
    <citation type="journal article" date="2013" name="Genome Announc.">
        <title>Draft genome sequence of the ascomycete Phaeoacremonium aleophilum strain UCR-PA7, a causal agent of the esca disease complex in grapevines.</title>
        <authorList>
            <person name="Blanco-Ulate B."/>
            <person name="Rolshausen P."/>
            <person name="Cantu D."/>
        </authorList>
    </citation>
    <scope>NUCLEOTIDE SEQUENCE [LARGE SCALE GENOMIC DNA]</scope>
    <source>
        <strain evidence="3">UCR-PA7</strain>
    </source>
</reference>
<dbReference type="EMBL" id="KB933360">
    <property type="protein sequence ID" value="EON96126.1"/>
    <property type="molecule type" value="Genomic_DNA"/>
</dbReference>
<evidence type="ECO:0000313" key="2">
    <source>
        <dbReference type="EMBL" id="EON96126.1"/>
    </source>
</evidence>
<dbReference type="AlphaFoldDB" id="R8BA23"/>
<gene>
    <name evidence="2" type="ORF">UCRPA7_8388</name>
</gene>
<sequence>MQTRLTISRPQSLILSSMKEVQVLPTSQTNDRLLLSPTLSLSKTELLKMRTRDKKKSKKAVLSGKVKRLTERMKFNKSFKRRRDRGPDGDGGAGAGGISYMAPAA</sequence>
<proteinExistence type="predicted"/>
<protein>
    <submittedName>
        <fullName evidence="2">Uncharacterized protein</fullName>
    </submittedName>
</protein>
<keyword evidence="3" id="KW-1185">Reference proteome</keyword>
<dbReference type="RefSeq" id="XP_007919093.1">
    <property type="nucleotide sequence ID" value="XM_007920902.1"/>
</dbReference>
<dbReference type="KEGG" id="tmn:UCRPA7_8388"/>
<evidence type="ECO:0000313" key="3">
    <source>
        <dbReference type="Proteomes" id="UP000014074"/>
    </source>
</evidence>
<organism evidence="2 3">
    <name type="scientific">Phaeoacremonium minimum (strain UCR-PA7)</name>
    <name type="common">Esca disease fungus</name>
    <name type="synonym">Togninia minima</name>
    <dbReference type="NCBI Taxonomy" id="1286976"/>
    <lineage>
        <taxon>Eukaryota</taxon>
        <taxon>Fungi</taxon>
        <taxon>Dikarya</taxon>
        <taxon>Ascomycota</taxon>
        <taxon>Pezizomycotina</taxon>
        <taxon>Sordariomycetes</taxon>
        <taxon>Sordariomycetidae</taxon>
        <taxon>Togniniales</taxon>
        <taxon>Togniniaceae</taxon>
        <taxon>Phaeoacremonium</taxon>
    </lineage>
</organism>
<accession>R8BA23</accession>
<name>R8BA23_PHAM7</name>
<dbReference type="GeneID" id="19329233"/>
<dbReference type="HOGENOM" id="CLU_2238486_0_0_1"/>
<evidence type="ECO:0000256" key="1">
    <source>
        <dbReference type="SAM" id="MobiDB-lite"/>
    </source>
</evidence>
<feature type="region of interest" description="Disordered" evidence="1">
    <location>
        <begin position="72"/>
        <end position="105"/>
    </location>
</feature>